<keyword evidence="4" id="KW-1133">Transmembrane helix</keyword>
<evidence type="ECO:0000256" key="3">
    <source>
        <dbReference type="ARBA" id="ARBA00022729"/>
    </source>
</evidence>
<dbReference type="PROSITE" id="PS51212">
    <property type="entry name" value="WSC"/>
    <property type="match status" value="2"/>
</dbReference>
<evidence type="ECO:0000259" key="8">
    <source>
        <dbReference type="PROSITE" id="PS51212"/>
    </source>
</evidence>
<dbReference type="SMART" id="SM00321">
    <property type="entry name" value="WSC"/>
    <property type="match status" value="2"/>
</dbReference>
<keyword evidence="6" id="KW-0325">Glycoprotein</keyword>
<evidence type="ECO:0000313" key="10">
    <source>
        <dbReference type="Proteomes" id="UP000789342"/>
    </source>
</evidence>
<comment type="subcellular location">
    <subcellularLocation>
        <location evidence="1">Membrane</location>
        <topology evidence="1">Single-pass membrane protein</topology>
    </subcellularLocation>
</comment>
<dbReference type="Pfam" id="PF01822">
    <property type="entry name" value="WSC"/>
    <property type="match status" value="2"/>
</dbReference>
<evidence type="ECO:0000313" key="9">
    <source>
        <dbReference type="EMBL" id="CAG8557172.1"/>
    </source>
</evidence>
<comment type="caution">
    <text evidence="9">The sequence shown here is derived from an EMBL/GenBank/DDBJ whole genome shotgun (WGS) entry which is preliminary data.</text>
</comment>
<feature type="chain" id="PRO_5040292975" evidence="7">
    <location>
        <begin position="23"/>
        <end position="499"/>
    </location>
</feature>
<keyword evidence="2" id="KW-0812">Transmembrane</keyword>
<keyword evidence="5" id="KW-0472">Membrane</keyword>
<keyword evidence="10" id="KW-1185">Reference proteome</keyword>
<dbReference type="InterPro" id="IPR002889">
    <property type="entry name" value="WSC_carb-bd"/>
</dbReference>
<organism evidence="9 10">
    <name type="scientific">Acaulospora morrowiae</name>
    <dbReference type="NCBI Taxonomy" id="94023"/>
    <lineage>
        <taxon>Eukaryota</taxon>
        <taxon>Fungi</taxon>
        <taxon>Fungi incertae sedis</taxon>
        <taxon>Mucoromycota</taxon>
        <taxon>Glomeromycotina</taxon>
        <taxon>Glomeromycetes</taxon>
        <taxon>Diversisporales</taxon>
        <taxon>Acaulosporaceae</taxon>
        <taxon>Acaulospora</taxon>
    </lineage>
</organism>
<evidence type="ECO:0000256" key="6">
    <source>
        <dbReference type="ARBA" id="ARBA00023180"/>
    </source>
</evidence>
<dbReference type="Proteomes" id="UP000789342">
    <property type="component" value="Unassembled WGS sequence"/>
</dbReference>
<feature type="non-terminal residue" evidence="9">
    <location>
        <position position="499"/>
    </location>
</feature>
<keyword evidence="3 7" id="KW-0732">Signal</keyword>
<dbReference type="InterPro" id="IPR051836">
    <property type="entry name" value="Kremen_rcpt"/>
</dbReference>
<evidence type="ECO:0000256" key="1">
    <source>
        <dbReference type="ARBA" id="ARBA00004167"/>
    </source>
</evidence>
<dbReference type="PANTHER" id="PTHR24269:SF16">
    <property type="entry name" value="PROTEIN SLG1"/>
    <property type="match status" value="1"/>
</dbReference>
<reference evidence="9" key="1">
    <citation type="submission" date="2021-06" db="EMBL/GenBank/DDBJ databases">
        <authorList>
            <person name="Kallberg Y."/>
            <person name="Tangrot J."/>
            <person name="Rosling A."/>
        </authorList>
    </citation>
    <scope>NUCLEOTIDE SEQUENCE</scope>
    <source>
        <strain evidence="9">CL551</strain>
    </source>
</reference>
<evidence type="ECO:0000256" key="7">
    <source>
        <dbReference type="SAM" id="SignalP"/>
    </source>
</evidence>
<dbReference type="EMBL" id="CAJVPV010003665">
    <property type="protein sequence ID" value="CAG8557172.1"/>
    <property type="molecule type" value="Genomic_DNA"/>
</dbReference>
<dbReference type="AlphaFoldDB" id="A0A9N9B9I5"/>
<dbReference type="OrthoDB" id="2384258at2759"/>
<name>A0A9N9B9I5_9GLOM</name>
<accession>A0A9N9B9I5</accession>
<gene>
    <name evidence="9" type="ORF">AMORRO_LOCUS5846</name>
</gene>
<evidence type="ECO:0000256" key="5">
    <source>
        <dbReference type="ARBA" id="ARBA00023136"/>
    </source>
</evidence>
<sequence>MRLWRILLYLFSFLLYINQVQAECVGNLTRRDEPRTNTLGCFIKDNLSNDTLDGLTKINFSDPYTDRDRILMDPGLCIMFCANYLFNYSALTRGSECRCGNQDGLKAYIQTSNSSCNIPCVGNNSYFCGGQEAYTIYTAALTKNKIPPGGLPPINKKLDILNSPKNDISYKGCFKDSPYCNVRRLDGIQFEEQSMTVDMCTKYCSQKNYKYAGLEEATQCFCGNSYDSFTALGSEDCGSSCGGNSSQICGGPLTLSIYEVFTNPAPSNPSPNLSTEAITIIGIKYFLDLPIDNNTEEVVQDLIEKLIPGNNITVNEYITVDLTLKTSEMLDDDDIIALVCGDENVEDNNKFQVESKITTKDTIDSVDKLISFLTNIEEQFNVKSLLKGQLKSKEVTEFPHVEITTGEIDSDDLNEEDERNKEKSNWVVYLAQTEKFSDNAKANKTSDQIEEFSDDVKAREILDQTKRFSNNTKAREASNQVVHMVSIEDGKDGNDQTSW</sequence>
<feature type="domain" description="WSC" evidence="8">
    <location>
        <begin position="35"/>
        <end position="140"/>
    </location>
</feature>
<evidence type="ECO:0000256" key="4">
    <source>
        <dbReference type="ARBA" id="ARBA00022989"/>
    </source>
</evidence>
<feature type="signal peptide" evidence="7">
    <location>
        <begin position="1"/>
        <end position="22"/>
    </location>
</feature>
<dbReference type="GO" id="GO:0005886">
    <property type="term" value="C:plasma membrane"/>
    <property type="evidence" value="ECO:0007669"/>
    <property type="project" value="TreeGrafter"/>
</dbReference>
<protein>
    <submittedName>
        <fullName evidence="9">8112_t:CDS:1</fullName>
    </submittedName>
</protein>
<feature type="domain" description="WSC" evidence="8">
    <location>
        <begin position="167"/>
        <end position="261"/>
    </location>
</feature>
<dbReference type="PANTHER" id="PTHR24269">
    <property type="entry name" value="KREMEN PROTEIN"/>
    <property type="match status" value="1"/>
</dbReference>
<evidence type="ECO:0000256" key="2">
    <source>
        <dbReference type="ARBA" id="ARBA00022692"/>
    </source>
</evidence>
<proteinExistence type="predicted"/>